<comment type="similarity">
    <text evidence="2">Belongs to the TonB family.</text>
</comment>
<dbReference type="SUPFAM" id="SSF74653">
    <property type="entry name" value="TolA/TonB C-terminal domain"/>
    <property type="match status" value="2"/>
</dbReference>
<dbReference type="RefSeq" id="WP_138853646.1">
    <property type="nucleotide sequence ID" value="NZ_CP040710.1"/>
</dbReference>
<organism evidence="12 13">
    <name type="scientific">Aggregatimonas sangjinii</name>
    <dbReference type="NCBI Taxonomy" id="2583587"/>
    <lineage>
        <taxon>Bacteria</taxon>
        <taxon>Pseudomonadati</taxon>
        <taxon>Bacteroidota</taxon>
        <taxon>Flavobacteriia</taxon>
        <taxon>Flavobacteriales</taxon>
        <taxon>Flavobacteriaceae</taxon>
        <taxon>Aggregatimonas</taxon>
    </lineage>
</organism>
<dbReference type="OrthoDB" id="1522859at2"/>
<keyword evidence="3" id="KW-0813">Transport</keyword>
<dbReference type="InterPro" id="IPR051045">
    <property type="entry name" value="TonB-dependent_transducer"/>
</dbReference>
<dbReference type="CDD" id="cd07341">
    <property type="entry name" value="M56_BlaR1_MecR1_like"/>
    <property type="match status" value="1"/>
</dbReference>
<evidence type="ECO:0000256" key="5">
    <source>
        <dbReference type="ARBA" id="ARBA00022519"/>
    </source>
</evidence>
<keyword evidence="6 10" id="KW-0812">Transmembrane</keyword>
<dbReference type="Pfam" id="PF03544">
    <property type="entry name" value="TonB_C"/>
    <property type="match status" value="2"/>
</dbReference>
<dbReference type="GO" id="GO:0098797">
    <property type="term" value="C:plasma membrane protein complex"/>
    <property type="evidence" value="ECO:0007669"/>
    <property type="project" value="TreeGrafter"/>
</dbReference>
<keyword evidence="5" id="KW-0997">Cell inner membrane</keyword>
<keyword evidence="7" id="KW-0653">Protein transport</keyword>
<name>A0A5B7SRX4_9FLAO</name>
<feature type="domain" description="TonB C-terminal" evidence="11">
    <location>
        <begin position="417"/>
        <end position="512"/>
    </location>
</feature>
<proteinExistence type="inferred from homology"/>
<dbReference type="InterPro" id="IPR008756">
    <property type="entry name" value="Peptidase_M56"/>
</dbReference>
<evidence type="ECO:0000313" key="13">
    <source>
        <dbReference type="Proteomes" id="UP000310017"/>
    </source>
</evidence>
<feature type="domain" description="TonB C-terminal" evidence="11">
    <location>
        <begin position="565"/>
        <end position="654"/>
    </location>
</feature>
<evidence type="ECO:0000256" key="7">
    <source>
        <dbReference type="ARBA" id="ARBA00022927"/>
    </source>
</evidence>
<dbReference type="GO" id="GO:0015031">
    <property type="term" value="P:protein transport"/>
    <property type="evidence" value="ECO:0007669"/>
    <property type="project" value="UniProtKB-KW"/>
</dbReference>
<dbReference type="Gene3D" id="3.30.1150.10">
    <property type="match status" value="2"/>
</dbReference>
<accession>A0A5B7SRX4</accession>
<keyword evidence="8 10" id="KW-1133">Transmembrane helix</keyword>
<feature type="transmembrane region" description="Helical" evidence="10">
    <location>
        <begin position="94"/>
        <end position="113"/>
    </location>
</feature>
<dbReference type="Pfam" id="PF05569">
    <property type="entry name" value="Peptidase_M56"/>
    <property type="match status" value="1"/>
</dbReference>
<dbReference type="Proteomes" id="UP000310017">
    <property type="component" value="Chromosome"/>
</dbReference>
<dbReference type="PANTHER" id="PTHR33446">
    <property type="entry name" value="PROTEIN TONB-RELATED"/>
    <property type="match status" value="1"/>
</dbReference>
<keyword evidence="13" id="KW-1185">Reference proteome</keyword>
<evidence type="ECO:0000259" key="11">
    <source>
        <dbReference type="PROSITE" id="PS52015"/>
    </source>
</evidence>
<evidence type="ECO:0000256" key="1">
    <source>
        <dbReference type="ARBA" id="ARBA00004383"/>
    </source>
</evidence>
<evidence type="ECO:0000256" key="4">
    <source>
        <dbReference type="ARBA" id="ARBA00022475"/>
    </source>
</evidence>
<evidence type="ECO:0000256" key="10">
    <source>
        <dbReference type="SAM" id="Phobius"/>
    </source>
</evidence>
<keyword evidence="9 10" id="KW-0472">Membrane</keyword>
<dbReference type="GO" id="GO:0031992">
    <property type="term" value="F:energy transducer activity"/>
    <property type="evidence" value="ECO:0007669"/>
    <property type="project" value="TreeGrafter"/>
</dbReference>
<dbReference type="AlphaFoldDB" id="A0A5B7SRX4"/>
<dbReference type="KEGG" id="asag:FGM00_14750"/>
<evidence type="ECO:0000256" key="6">
    <source>
        <dbReference type="ARBA" id="ARBA00022692"/>
    </source>
</evidence>
<protein>
    <submittedName>
        <fullName evidence="12">M56 family metallopeptidase</fullName>
    </submittedName>
</protein>
<evidence type="ECO:0000313" key="12">
    <source>
        <dbReference type="EMBL" id="QCX01307.1"/>
    </source>
</evidence>
<evidence type="ECO:0000256" key="3">
    <source>
        <dbReference type="ARBA" id="ARBA00022448"/>
    </source>
</evidence>
<feature type="transmembrane region" description="Helical" evidence="10">
    <location>
        <begin position="34"/>
        <end position="51"/>
    </location>
</feature>
<dbReference type="EMBL" id="CP040710">
    <property type="protein sequence ID" value="QCX01307.1"/>
    <property type="molecule type" value="Genomic_DNA"/>
</dbReference>
<feature type="transmembrane region" description="Helical" evidence="10">
    <location>
        <begin position="6"/>
        <end position="22"/>
    </location>
</feature>
<reference evidence="12 13" key="1">
    <citation type="submission" date="2019-05" db="EMBL/GenBank/DDBJ databases">
        <title>Genome sequencing of F202Z8.</title>
        <authorList>
            <person name="Kwon Y.M."/>
        </authorList>
    </citation>
    <scope>NUCLEOTIDE SEQUENCE [LARGE SCALE GENOMIC DNA]</scope>
    <source>
        <strain evidence="12 13">F202Z8</strain>
    </source>
</reference>
<sequence>MIQYILEVIAFQLVFLIIYDFWLKRETFFQWNRAYLIGTYLLSMVLPWIKIEALKTSVPKAFYKYPEFLWSANDMAAVTVPANDGMEMAVSWEFALLIVGMCLAGLFFINKLYQLQRLKQKGTIQHFPDFTQVIIVNSRVAFSFLKSIFVGDKVFEGDYQNVIAHELVHIRQRHTYDLLFFEFMRVICWFNPLVYVFQSRISELHEFIADAQVAKTNKEAHFQLLLSRVFETQNISFINQFFKSSLIKKRIVMLQKSQSKRIWKLKYLTFAPILILMLGYTSCEQDFSGTDVLHETISVVDIESLSLQEEREVFTRLIDLSVQPQDWELLIKDSNKSSIRFSKPLSEDSFISGPGGLPLKARMQIESSILDEDFTLFNENEVHSIQISNGGREIPFAVVDEVPIFPGCEDSDNSRACFQEMMQKHISKHFNYPQEAQEKGIQGRVSVMFLIGQDGEISNIRMRGPDKLLEAEVARIISRLPKMTPGKLNGEVVNVPFSIPITFKLQDDKVNSETGQTEYEEIKASQLAEMPEGSRILFQDAIPFMSVAQAPVFPGCEDSADARACFQESVRKHISKNFNYPKEASDRGIQGRVSIMFLISKDGSISSIAKRGPDKLLEDEAVRIISKLPKMKPGKNAKGEPVNVPFSIPITFKL</sequence>
<dbReference type="PROSITE" id="PS52015">
    <property type="entry name" value="TONB_CTD"/>
    <property type="match status" value="2"/>
</dbReference>
<gene>
    <name evidence="12" type="ORF">FGM00_14750</name>
</gene>
<comment type="subcellular location">
    <subcellularLocation>
        <location evidence="1">Cell inner membrane</location>
        <topology evidence="1">Single-pass membrane protein</topology>
        <orientation evidence="1">Periplasmic side</orientation>
    </subcellularLocation>
</comment>
<dbReference type="InterPro" id="IPR037682">
    <property type="entry name" value="TonB_C"/>
</dbReference>
<dbReference type="GO" id="GO:0055085">
    <property type="term" value="P:transmembrane transport"/>
    <property type="evidence" value="ECO:0007669"/>
    <property type="project" value="InterPro"/>
</dbReference>
<dbReference type="InterPro" id="IPR006260">
    <property type="entry name" value="TonB/TolA_C"/>
</dbReference>
<evidence type="ECO:0000256" key="9">
    <source>
        <dbReference type="ARBA" id="ARBA00023136"/>
    </source>
</evidence>
<dbReference type="PANTHER" id="PTHR33446:SF2">
    <property type="entry name" value="PROTEIN TONB"/>
    <property type="match status" value="1"/>
</dbReference>
<evidence type="ECO:0000256" key="2">
    <source>
        <dbReference type="ARBA" id="ARBA00006555"/>
    </source>
</evidence>
<evidence type="ECO:0000256" key="8">
    <source>
        <dbReference type="ARBA" id="ARBA00022989"/>
    </source>
</evidence>
<keyword evidence="4" id="KW-1003">Cell membrane</keyword>
<dbReference type="NCBIfam" id="TIGR01352">
    <property type="entry name" value="tonB_Cterm"/>
    <property type="match status" value="2"/>
</dbReference>